<dbReference type="PANTHER" id="PTHR32046:SF14">
    <property type="match status" value="1"/>
</dbReference>
<evidence type="ECO:0000313" key="5">
    <source>
        <dbReference type="Proteomes" id="UP000039865"/>
    </source>
</evidence>
<dbReference type="PANTHER" id="PTHR32046">
    <property type="entry name" value="G DOMAIN-CONTAINING PROTEIN"/>
    <property type="match status" value="1"/>
</dbReference>
<evidence type="ECO:0000256" key="1">
    <source>
        <dbReference type="ARBA" id="ARBA00022741"/>
    </source>
</evidence>
<dbReference type="OrthoDB" id="313398at2759"/>
<dbReference type="Pfam" id="PF04548">
    <property type="entry name" value="AIG1"/>
    <property type="match status" value="1"/>
</dbReference>
<protein>
    <recommendedName>
        <fullName evidence="3">AIG1-type G domain-containing protein</fullName>
    </recommendedName>
</protein>
<evidence type="ECO:0000256" key="2">
    <source>
        <dbReference type="SAM" id="Coils"/>
    </source>
</evidence>
<dbReference type="AlphaFoldDB" id="A0A078ANL3"/>
<dbReference type="InterPro" id="IPR006703">
    <property type="entry name" value="G_AIG1"/>
</dbReference>
<sequence length="648" mass="73671">MESKPILTKFIIDEQPYKIKPVNHHQTLKEIRKILFLHASILFESQGVTIEFEDESDVTLADICQDTKTVNLIPQVQSKINDNSINNSQVQNKPLENAISLKQNNGLDIYLYPDWLKIAKDKITEDAKAQGKSQKEIQELLTKVSPFSHIEEAKAKVIMVVGQTGSGKTTLLNFFINFLTGVQFSDNFRYILINEQTGISQALSQTSDVNVYYVKSHREGFPPIKVVDTPGFGDTRGIKQDQFITDQIRKFFVDHLESIDAICFVAQASNARLTSNQTYIFSQILEMYGKDVAENFVCMITFCDNDEPKVIEALNYPGDPKNLNQTGISMPSQKSIFCDLIPLIKEPWYLKFNSSALYLNNESAKNPINQIFWDIGMQSFDVFMKTKIQLLSRKSLVQTKEVLEERKKLEATIQALQPNITICLSMMNDKRNAQEQIKLNAGLIESSKNFLIESEVPKISEILLKPGEYVTNCIKCNFTCHYPCYIPDDGEKQGCSAIKGENCTCCSGNCHFSFHKNMSYRFEIKMEKKITEMSELKAKYSDANSKKSQQEQLMNGLDQELTNLAKICLKDQETIRKCINRLNEIALRTGCLESSDQYIEMMIISEESEKKPGFDGRIKVLKDLKTSGKYAKEAIKGDGVFMDLKAFI</sequence>
<dbReference type="InterPro" id="IPR027417">
    <property type="entry name" value="P-loop_NTPase"/>
</dbReference>
<dbReference type="Gene3D" id="3.40.50.300">
    <property type="entry name" value="P-loop containing nucleotide triphosphate hydrolases"/>
    <property type="match status" value="1"/>
</dbReference>
<proteinExistence type="predicted"/>
<feature type="coiled-coil region" evidence="2">
    <location>
        <begin position="526"/>
        <end position="560"/>
    </location>
</feature>
<reference evidence="4 5" key="1">
    <citation type="submission" date="2014-06" db="EMBL/GenBank/DDBJ databases">
        <authorList>
            <person name="Swart Estienne"/>
        </authorList>
    </citation>
    <scope>NUCLEOTIDE SEQUENCE [LARGE SCALE GENOMIC DNA]</scope>
    <source>
        <strain evidence="4 5">130c</strain>
    </source>
</reference>
<name>A0A078ANL3_STYLE</name>
<accession>A0A078ANL3</accession>
<dbReference type="SUPFAM" id="SSF52540">
    <property type="entry name" value="P-loop containing nucleoside triphosphate hydrolases"/>
    <property type="match status" value="2"/>
</dbReference>
<keyword evidence="1" id="KW-0547">Nucleotide-binding</keyword>
<dbReference type="GO" id="GO:0005525">
    <property type="term" value="F:GTP binding"/>
    <property type="evidence" value="ECO:0007669"/>
    <property type="project" value="InterPro"/>
</dbReference>
<keyword evidence="5" id="KW-1185">Reference proteome</keyword>
<dbReference type="InParanoid" id="A0A078ANL3"/>
<organism evidence="4 5">
    <name type="scientific">Stylonychia lemnae</name>
    <name type="common">Ciliate</name>
    <dbReference type="NCBI Taxonomy" id="5949"/>
    <lineage>
        <taxon>Eukaryota</taxon>
        <taxon>Sar</taxon>
        <taxon>Alveolata</taxon>
        <taxon>Ciliophora</taxon>
        <taxon>Intramacronucleata</taxon>
        <taxon>Spirotrichea</taxon>
        <taxon>Stichotrichia</taxon>
        <taxon>Sporadotrichida</taxon>
        <taxon>Oxytrichidae</taxon>
        <taxon>Stylonychinae</taxon>
        <taxon>Stylonychia</taxon>
    </lineage>
</organism>
<evidence type="ECO:0000259" key="3">
    <source>
        <dbReference type="Pfam" id="PF04548"/>
    </source>
</evidence>
<evidence type="ECO:0000313" key="4">
    <source>
        <dbReference type="EMBL" id="CDW82558.1"/>
    </source>
</evidence>
<dbReference type="Proteomes" id="UP000039865">
    <property type="component" value="Unassembled WGS sequence"/>
</dbReference>
<keyword evidence="2" id="KW-0175">Coiled coil</keyword>
<dbReference type="EMBL" id="CCKQ01011025">
    <property type="protein sequence ID" value="CDW82558.1"/>
    <property type="molecule type" value="Genomic_DNA"/>
</dbReference>
<feature type="domain" description="AIG1-type G" evidence="3">
    <location>
        <begin position="158"/>
        <end position="314"/>
    </location>
</feature>
<gene>
    <name evidence="4" type="primary">Contig5611.g6005</name>
    <name evidence="4" type="ORF">STYLEM_11591</name>
</gene>
<dbReference type="CDD" id="cd00882">
    <property type="entry name" value="Ras_like_GTPase"/>
    <property type="match status" value="1"/>
</dbReference>
<dbReference type="OMA" id="KTCCEIC"/>